<evidence type="ECO:0000256" key="5">
    <source>
        <dbReference type="ARBA" id="ARBA00022692"/>
    </source>
</evidence>
<feature type="transmembrane region" description="Helical" evidence="9">
    <location>
        <begin position="177"/>
        <end position="202"/>
    </location>
</feature>
<evidence type="ECO:0000256" key="4">
    <source>
        <dbReference type="ARBA" id="ARBA00022475"/>
    </source>
</evidence>
<evidence type="ECO:0000256" key="2">
    <source>
        <dbReference type="ARBA" id="ARBA00008038"/>
    </source>
</evidence>
<dbReference type="Proteomes" id="UP001165678">
    <property type="component" value="Unassembled WGS sequence"/>
</dbReference>
<dbReference type="EMBL" id="JAPIVE010000004">
    <property type="protein sequence ID" value="MCX2525447.1"/>
    <property type="molecule type" value="Genomic_DNA"/>
</dbReference>
<sequence>MNPSTLIGLVGAAALLMAVLTFGAESPLAFLNMPGLMIVVIGTLAATFLSYPLRELSHVANVILIVFRKENDHVQEDIGELVNLSRQWMHGQGRNIEKMLDQTRNPFLKTGISLVIDNIKEEEIVDLMRWRISRLKARERGEAQIFRTMAAYAPAFGMLGTLVGLINMLSVMKTGDIAVIGPSMGIALLTTFYGILLANLVFKPIAVKLERRTERRVIAMNMVVEGVSMMCRRRLPSFIEATLQSFIEEYRDQDELGEQRRSGEPHVREAR</sequence>
<comment type="subcellular location">
    <subcellularLocation>
        <location evidence="1">Cell membrane</location>
        <topology evidence="1">Multi-pass membrane protein</topology>
    </subcellularLocation>
</comment>
<accession>A0AA41ZIM3</accession>
<dbReference type="PROSITE" id="PS01307">
    <property type="entry name" value="MOTA"/>
    <property type="match status" value="1"/>
</dbReference>
<feature type="domain" description="MotA/TolQ/ExbB proton channel" evidence="10">
    <location>
        <begin position="102"/>
        <end position="221"/>
    </location>
</feature>
<keyword evidence="12" id="KW-1185">Reference proteome</keyword>
<evidence type="ECO:0000313" key="11">
    <source>
        <dbReference type="EMBL" id="MCX2525447.1"/>
    </source>
</evidence>
<feature type="transmembrane region" description="Helical" evidence="9">
    <location>
        <begin position="150"/>
        <end position="171"/>
    </location>
</feature>
<keyword evidence="3" id="KW-0813">Transport</keyword>
<evidence type="ECO:0000256" key="6">
    <source>
        <dbReference type="ARBA" id="ARBA00022779"/>
    </source>
</evidence>
<evidence type="ECO:0000256" key="8">
    <source>
        <dbReference type="ARBA" id="ARBA00023136"/>
    </source>
</evidence>
<keyword evidence="5 9" id="KW-0812">Transmembrane</keyword>
<evidence type="ECO:0000256" key="3">
    <source>
        <dbReference type="ARBA" id="ARBA00022448"/>
    </source>
</evidence>
<dbReference type="GO" id="GO:0071978">
    <property type="term" value="P:bacterial-type flagellum-dependent swarming motility"/>
    <property type="evidence" value="ECO:0007669"/>
    <property type="project" value="InterPro"/>
</dbReference>
<dbReference type="InterPro" id="IPR002898">
    <property type="entry name" value="MotA_ExbB_proton_chnl"/>
</dbReference>
<evidence type="ECO:0000313" key="12">
    <source>
        <dbReference type="Proteomes" id="UP001165678"/>
    </source>
</evidence>
<dbReference type="GO" id="GO:0005886">
    <property type="term" value="C:plasma membrane"/>
    <property type="evidence" value="ECO:0007669"/>
    <property type="project" value="UniProtKB-SubCell"/>
</dbReference>
<protein>
    <submittedName>
        <fullName evidence="11">MotA/TolQ/ExbB proton channel family protein</fullName>
    </submittedName>
</protein>
<keyword evidence="4" id="KW-1003">Cell membrane</keyword>
<dbReference type="InterPro" id="IPR047055">
    <property type="entry name" value="MotA-like"/>
</dbReference>
<dbReference type="AlphaFoldDB" id="A0AA41ZIM3"/>
<name>A0AA41ZIM3_9GAMM</name>
<dbReference type="InterPro" id="IPR000540">
    <property type="entry name" value="Flag_MotA_CS"/>
</dbReference>
<evidence type="ECO:0000256" key="1">
    <source>
        <dbReference type="ARBA" id="ARBA00004651"/>
    </source>
</evidence>
<proteinExistence type="inferred from homology"/>
<keyword evidence="7 9" id="KW-1133">Transmembrane helix</keyword>
<feature type="transmembrane region" description="Helical" evidence="9">
    <location>
        <begin position="33"/>
        <end position="51"/>
    </location>
</feature>
<dbReference type="PANTHER" id="PTHR30433">
    <property type="entry name" value="CHEMOTAXIS PROTEIN MOTA"/>
    <property type="match status" value="1"/>
</dbReference>
<gene>
    <name evidence="11" type="ORF">OQ287_14465</name>
</gene>
<dbReference type="RefSeq" id="WP_250938758.1">
    <property type="nucleotide sequence ID" value="NZ_JAMLJK010000002.1"/>
</dbReference>
<comment type="similarity">
    <text evidence="2">Belongs to the MotA family.</text>
</comment>
<keyword evidence="8 9" id="KW-0472">Membrane</keyword>
<dbReference type="GO" id="GO:0006935">
    <property type="term" value="P:chemotaxis"/>
    <property type="evidence" value="ECO:0007669"/>
    <property type="project" value="InterPro"/>
</dbReference>
<keyword evidence="6" id="KW-0283">Flagellar rotation</keyword>
<evidence type="ECO:0000259" key="10">
    <source>
        <dbReference type="Pfam" id="PF01618"/>
    </source>
</evidence>
<dbReference type="PANTHER" id="PTHR30433:SF2">
    <property type="entry name" value="MOTILITY PROTEIN A"/>
    <property type="match status" value="1"/>
</dbReference>
<dbReference type="Pfam" id="PF01618">
    <property type="entry name" value="MotA_ExbB"/>
    <property type="match status" value="1"/>
</dbReference>
<organism evidence="11 12">
    <name type="scientific">Larsenimonas rhizosphaerae</name>
    <dbReference type="NCBI Taxonomy" id="2944682"/>
    <lineage>
        <taxon>Bacteria</taxon>
        <taxon>Pseudomonadati</taxon>
        <taxon>Pseudomonadota</taxon>
        <taxon>Gammaproteobacteria</taxon>
        <taxon>Oceanospirillales</taxon>
        <taxon>Halomonadaceae</taxon>
        <taxon>Larsenimonas</taxon>
    </lineage>
</organism>
<reference evidence="11" key="1">
    <citation type="submission" date="2022-11" db="EMBL/GenBank/DDBJ databases">
        <title>Larsenimonas rhizosphaerae sp. nov., isolated from a tidal mudflat.</title>
        <authorList>
            <person name="Lee S.D."/>
            <person name="Kim I.S."/>
        </authorList>
    </citation>
    <scope>NUCLEOTIDE SEQUENCE</scope>
    <source>
        <strain evidence="11">GH2-1</strain>
    </source>
</reference>
<comment type="caution">
    <text evidence="11">The sequence shown here is derived from an EMBL/GenBank/DDBJ whole genome shotgun (WGS) entry which is preliminary data.</text>
</comment>
<evidence type="ECO:0000256" key="7">
    <source>
        <dbReference type="ARBA" id="ARBA00022989"/>
    </source>
</evidence>
<evidence type="ECO:0000256" key="9">
    <source>
        <dbReference type="SAM" id="Phobius"/>
    </source>
</evidence>